<keyword evidence="6" id="KW-1185">Reference proteome</keyword>
<evidence type="ECO:0000256" key="1">
    <source>
        <dbReference type="ARBA" id="ARBA00023012"/>
    </source>
</evidence>
<evidence type="ECO:0000259" key="3">
    <source>
        <dbReference type="PROSITE" id="PS50110"/>
    </source>
</evidence>
<protein>
    <recommendedName>
        <fullName evidence="7">Response regulatory domain-containing protein</fullName>
    </recommendedName>
</protein>
<accession>A0A512DRF9</accession>
<dbReference type="InterPro" id="IPR036641">
    <property type="entry name" value="HPT_dom_sf"/>
</dbReference>
<proteinExistence type="predicted"/>
<evidence type="ECO:0000256" key="2">
    <source>
        <dbReference type="PROSITE-ProRule" id="PRU00169"/>
    </source>
</evidence>
<dbReference type="SUPFAM" id="SSF47226">
    <property type="entry name" value="Histidine-containing phosphotransfer domain, HPT domain"/>
    <property type="match status" value="1"/>
</dbReference>
<sequence length="269" mass="29523">MVPPLPNTLAVSLMSLPIDADDLADQLRVEFRDDAQDRLALIYQTLDKRAENKLTDEEALVLLRREASKLRGIGSSCGFPLVNLIAHRLETYLSGNLSRLNERQIEDVTAFADRLSVAVDREERPDVATTNQIIRTLPVRYEFDITDIEVHDVEIMLVTPSKVVSKLVSTELGACGFRTVVVRDPIESIALAVRMPPDMIIASAVMDGLGGMDLLRGLKAMTPIHKVPMALLTSLDSAVKDVPEGIMVIRVGTNFGDDFAAAITKFNLG</sequence>
<dbReference type="InterPro" id="IPR001789">
    <property type="entry name" value="Sig_transdc_resp-reg_receiver"/>
</dbReference>
<dbReference type="PROSITE" id="PS50110">
    <property type="entry name" value="RESPONSE_REGULATORY"/>
    <property type="match status" value="1"/>
</dbReference>
<dbReference type="EMBL" id="BJYZ01000013">
    <property type="protein sequence ID" value="GEO39081.1"/>
    <property type="molecule type" value="Genomic_DNA"/>
</dbReference>
<dbReference type="Proteomes" id="UP000321523">
    <property type="component" value="Unassembled WGS sequence"/>
</dbReference>
<name>A0A512DRF9_9PROT</name>
<dbReference type="GO" id="GO:0000160">
    <property type="term" value="P:phosphorelay signal transduction system"/>
    <property type="evidence" value="ECO:0007669"/>
    <property type="project" value="UniProtKB-KW"/>
</dbReference>
<dbReference type="Gene3D" id="3.40.50.2300">
    <property type="match status" value="1"/>
</dbReference>
<gene>
    <name evidence="5" type="ORF">SAE02_32290</name>
</gene>
<reference evidence="5 6" key="1">
    <citation type="submission" date="2019-07" db="EMBL/GenBank/DDBJ databases">
        <title>Whole genome shotgun sequence of Skermanella aerolata NBRC 106429.</title>
        <authorList>
            <person name="Hosoyama A."/>
            <person name="Uohara A."/>
            <person name="Ohji S."/>
            <person name="Ichikawa N."/>
        </authorList>
    </citation>
    <scope>NUCLEOTIDE SEQUENCE [LARGE SCALE GENOMIC DNA]</scope>
    <source>
        <strain evidence="5 6">NBRC 106429</strain>
    </source>
</reference>
<dbReference type="InterPro" id="IPR008207">
    <property type="entry name" value="Sig_transdc_His_kin_Hpt_dom"/>
</dbReference>
<dbReference type="InterPro" id="IPR011006">
    <property type="entry name" value="CheY-like_superfamily"/>
</dbReference>
<feature type="domain" description="Response regulatory" evidence="3">
    <location>
        <begin position="154"/>
        <end position="269"/>
    </location>
</feature>
<keyword evidence="1" id="KW-0902">Two-component regulatory system</keyword>
<evidence type="ECO:0008006" key="7">
    <source>
        <dbReference type="Google" id="ProtNLM"/>
    </source>
</evidence>
<dbReference type="PROSITE" id="PS50894">
    <property type="entry name" value="HPT"/>
    <property type="match status" value="1"/>
</dbReference>
<comment type="caution">
    <text evidence="5">The sequence shown here is derived from an EMBL/GenBank/DDBJ whole genome shotgun (WGS) entry which is preliminary data.</text>
</comment>
<dbReference type="Gene3D" id="1.20.120.160">
    <property type="entry name" value="HPT domain"/>
    <property type="match status" value="1"/>
</dbReference>
<feature type="domain" description="HPt" evidence="4">
    <location>
        <begin position="20"/>
        <end position="129"/>
    </location>
</feature>
<evidence type="ECO:0000313" key="6">
    <source>
        <dbReference type="Proteomes" id="UP000321523"/>
    </source>
</evidence>
<evidence type="ECO:0000313" key="5">
    <source>
        <dbReference type="EMBL" id="GEO39081.1"/>
    </source>
</evidence>
<organism evidence="5 6">
    <name type="scientific">Skermanella aerolata</name>
    <dbReference type="NCBI Taxonomy" id="393310"/>
    <lineage>
        <taxon>Bacteria</taxon>
        <taxon>Pseudomonadati</taxon>
        <taxon>Pseudomonadota</taxon>
        <taxon>Alphaproteobacteria</taxon>
        <taxon>Rhodospirillales</taxon>
        <taxon>Azospirillaceae</taxon>
        <taxon>Skermanella</taxon>
    </lineage>
</organism>
<dbReference type="GO" id="GO:0004672">
    <property type="term" value="F:protein kinase activity"/>
    <property type="evidence" value="ECO:0007669"/>
    <property type="project" value="UniProtKB-ARBA"/>
</dbReference>
<comment type="caution">
    <text evidence="2">Lacks conserved residue(s) required for the propagation of feature annotation.</text>
</comment>
<dbReference type="SUPFAM" id="SSF52172">
    <property type="entry name" value="CheY-like"/>
    <property type="match status" value="1"/>
</dbReference>
<dbReference type="AlphaFoldDB" id="A0A512DRF9"/>
<evidence type="ECO:0000259" key="4">
    <source>
        <dbReference type="PROSITE" id="PS50894"/>
    </source>
</evidence>
<dbReference type="Pfam" id="PF01627">
    <property type="entry name" value="Hpt"/>
    <property type="match status" value="1"/>
</dbReference>